<proteinExistence type="predicted"/>
<dbReference type="EMBL" id="CP089982">
    <property type="protein sequence ID" value="WXA97136.1"/>
    <property type="molecule type" value="Genomic_DNA"/>
</dbReference>
<dbReference type="SUPFAM" id="SSF53756">
    <property type="entry name" value="UDP-Glycosyltransferase/glycogen phosphorylase"/>
    <property type="match status" value="1"/>
</dbReference>
<name>A0ABZ2KEX6_9BACT</name>
<organism evidence="1 2">
    <name type="scientific">Pendulispora brunnea</name>
    <dbReference type="NCBI Taxonomy" id="2905690"/>
    <lineage>
        <taxon>Bacteria</taxon>
        <taxon>Pseudomonadati</taxon>
        <taxon>Myxococcota</taxon>
        <taxon>Myxococcia</taxon>
        <taxon>Myxococcales</taxon>
        <taxon>Sorangiineae</taxon>
        <taxon>Pendulisporaceae</taxon>
        <taxon>Pendulispora</taxon>
    </lineage>
</organism>
<evidence type="ECO:0000313" key="2">
    <source>
        <dbReference type="Proteomes" id="UP001379533"/>
    </source>
</evidence>
<dbReference type="Proteomes" id="UP001379533">
    <property type="component" value="Chromosome"/>
</dbReference>
<dbReference type="PANTHER" id="PTHR21015">
    <property type="entry name" value="UDP-N-ACETYLGLUCOSAMINE--N-ACETYLMURAMYL-(PENTAPEPTIDE) PYROPHOSPHORYL-UNDECAPRENOL N-ACETYLGLUCOSAMINE TRANSFERASE 1"/>
    <property type="match status" value="1"/>
</dbReference>
<gene>
    <name evidence="1" type="ORF">LZC95_09845</name>
</gene>
<dbReference type="NCBIfam" id="TIGR00661">
    <property type="entry name" value="MJ1255"/>
    <property type="match status" value="1"/>
</dbReference>
<accession>A0ABZ2KEX6</accession>
<dbReference type="InterPro" id="IPR005262">
    <property type="entry name" value="MJ1255-like"/>
</dbReference>
<evidence type="ECO:0000313" key="1">
    <source>
        <dbReference type="EMBL" id="WXA97136.1"/>
    </source>
</evidence>
<protein>
    <submittedName>
        <fullName evidence="1">Teichoic acid biosynthesis protein</fullName>
    </submittedName>
</protein>
<keyword evidence="2" id="KW-1185">Reference proteome</keyword>
<dbReference type="PANTHER" id="PTHR21015:SF22">
    <property type="entry name" value="GLYCOSYLTRANSFERASE"/>
    <property type="match status" value="1"/>
</dbReference>
<sequence length="359" mass="41059">MRILYGVVGEGMGHAMRSRVVLEHLVRENHEVEIMASGRAVDFLSKRFDEVRKIHGYHLIYEENRVRLGKTVWSNVLAGTGGVPENIAAYFELLTSFRPEVVISDFESWTYLYGKTHNLPVLSIDNMQIISRCTHDDEIVRGYETDFQLARAFVKGKLPFSSEYFITTFFHPPVRKERTRLFPPILRPEIEQAKVIARRGEHLLVYQTAEGNEGLARALASANVECRIYGMRRQIQEEQVEGNLRYMPFSETRFIEDLATARAVIAGGGFTLMGEAVYLQKPMLSVPVRRQFEQILNARYLERLGYGREASQIDAEAVKAFLDIVPRCEEKLASYTQDANRELFRAVDEFLDRAAAGLV</sequence>
<dbReference type="RefSeq" id="WP_394847751.1">
    <property type="nucleotide sequence ID" value="NZ_CP089982.1"/>
</dbReference>
<dbReference type="Gene3D" id="3.40.50.2000">
    <property type="entry name" value="Glycogen Phosphorylase B"/>
    <property type="match status" value="1"/>
</dbReference>
<dbReference type="Pfam" id="PF13528">
    <property type="entry name" value="Glyco_trans_1_3"/>
    <property type="match status" value="1"/>
</dbReference>
<reference evidence="1 2" key="1">
    <citation type="submission" date="2021-12" db="EMBL/GenBank/DDBJ databases">
        <title>Discovery of the Pendulisporaceae a myxobacterial family with distinct sporulation behavior and unique specialized metabolism.</title>
        <authorList>
            <person name="Garcia R."/>
            <person name="Popoff A."/>
            <person name="Bader C.D."/>
            <person name="Loehr J."/>
            <person name="Walesch S."/>
            <person name="Walt C."/>
            <person name="Boldt J."/>
            <person name="Bunk B."/>
            <person name="Haeckl F.J.F.P.J."/>
            <person name="Gunesch A.P."/>
            <person name="Birkelbach J."/>
            <person name="Nuebel U."/>
            <person name="Pietschmann T."/>
            <person name="Bach T."/>
            <person name="Mueller R."/>
        </authorList>
    </citation>
    <scope>NUCLEOTIDE SEQUENCE [LARGE SCALE GENOMIC DNA]</scope>
    <source>
        <strain evidence="1 2">MSr12523</strain>
    </source>
</reference>